<name>A0A9P9KBU2_FUSRE</name>
<comment type="similarity">
    <text evidence="8">Belongs to the two pore domain potassium channel (TC 1.A.1.8) family.</text>
</comment>
<evidence type="ECO:0000256" key="8">
    <source>
        <dbReference type="RuleBase" id="RU003857"/>
    </source>
</evidence>
<evidence type="ECO:0000313" key="13">
    <source>
        <dbReference type="Proteomes" id="UP000720189"/>
    </source>
</evidence>
<evidence type="ECO:0000256" key="7">
    <source>
        <dbReference type="ARBA" id="ARBA00023303"/>
    </source>
</evidence>
<dbReference type="PANTHER" id="PTHR11003">
    <property type="entry name" value="POTASSIUM CHANNEL, SUBFAMILY K"/>
    <property type="match status" value="1"/>
</dbReference>
<proteinExistence type="inferred from homology"/>
<dbReference type="SUPFAM" id="SSF81324">
    <property type="entry name" value="Voltage-gated potassium channels"/>
    <property type="match status" value="2"/>
</dbReference>
<feature type="transmembrane region" description="Helical" evidence="10">
    <location>
        <begin position="208"/>
        <end position="227"/>
    </location>
</feature>
<dbReference type="Pfam" id="PF07885">
    <property type="entry name" value="Ion_trans_2"/>
    <property type="match status" value="2"/>
</dbReference>
<evidence type="ECO:0000256" key="3">
    <source>
        <dbReference type="ARBA" id="ARBA00022692"/>
    </source>
</evidence>
<keyword evidence="7 8" id="KW-0407">Ion channel</keyword>
<evidence type="ECO:0000256" key="2">
    <source>
        <dbReference type="ARBA" id="ARBA00022448"/>
    </source>
</evidence>
<evidence type="ECO:0000259" key="11">
    <source>
        <dbReference type="Pfam" id="PF07885"/>
    </source>
</evidence>
<evidence type="ECO:0000256" key="5">
    <source>
        <dbReference type="ARBA" id="ARBA00023065"/>
    </source>
</evidence>
<feature type="compositionally biased region" description="Basic and acidic residues" evidence="9">
    <location>
        <begin position="694"/>
        <end position="706"/>
    </location>
</feature>
<evidence type="ECO:0000256" key="6">
    <source>
        <dbReference type="ARBA" id="ARBA00023136"/>
    </source>
</evidence>
<protein>
    <recommendedName>
        <fullName evidence="11">Potassium channel domain-containing protein</fullName>
    </recommendedName>
</protein>
<feature type="transmembrane region" description="Helical" evidence="10">
    <location>
        <begin position="124"/>
        <end position="147"/>
    </location>
</feature>
<keyword evidence="2 8" id="KW-0813">Transport</keyword>
<dbReference type="GO" id="GO:0022841">
    <property type="term" value="F:potassium ion leak channel activity"/>
    <property type="evidence" value="ECO:0007669"/>
    <property type="project" value="TreeGrafter"/>
</dbReference>
<comment type="subcellular location">
    <subcellularLocation>
        <location evidence="1">Membrane</location>
        <topology evidence="1">Multi-pass membrane protein</topology>
    </subcellularLocation>
</comment>
<evidence type="ECO:0000256" key="10">
    <source>
        <dbReference type="SAM" id="Phobius"/>
    </source>
</evidence>
<feature type="compositionally biased region" description="Polar residues" evidence="9">
    <location>
        <begin position="546"/>
        <end position="559"/>
    </location>
</feature>
<dbReference type="Gene3D" id="1.10.287.70">
    <property type="match status" value="2"/>
</dbReference>
<feature type="domain" description="Potassium channel" evidence="11">
    <location>
        <begin position="375"/>
        <end position="450"/>
    </location>
</feature>
<dbReference type="RefSeq" id="XP_046047902.1">
    <property type="nucleotide sequence ID" value="XM_046197705.1"/>
</dbReference>
<keyword evidence="5 8" id="KW-0406">Ion transport</keyword>
<feature type="transmembrane region" description="Helical" evidence="10">
    <location>
        <begin position="427"/>
        <end position="446"/>
    </location>
</feature>
<dbReference type="Proteomes" id="UP000720189">
    <property type="component" value="Unassembled WGS sequence"/>
</dbReference>
<evidence type="ECO:0000256" key="1">
    <source>
        <dbReference type="ARBA" id="ARBA00004141"/>
    </source>
</evidence>
<dbReference type="GeneID" id="70227659"/>
<keyword evidence="3 8" id="KW-0812">Transmembrane</keyword>
<feature type="transmembrane region" description="Helical" evidence="10">
    <location>
        <begin position="264"/>
        <end position="288"/>
    </location>
</feature>
<sequence length="706" mass="79359">MVANDEEGSRQSPDDSQRVIADNSSNTNENHEGNIHIDQSRWWFLSTAFPMIAGTLGPVASAFSICSMVEPWRQELIPGENVQDAPSVADPSWLLIIEAIQLLVGVISNLFLLLNMAKRVRFNLALPVTIFGWYASSICRITLTVLIARPLKDLGLSEDTVVWSQSFYYGMWAAILYFVDASLLAITFWGACAAHYRKTLLLTTSERTLMLQSIILLIYLLLGAYLFSEIESWDYLDAVYWAVVTLFTVGFGDFHPTTDLGRALLIPFALAGIVSLGLVISSVTNLIVESGSQCVTARIGKRRRERTIKKMLLRGGSDALEPIRDELQIPVTGPDGSRRSEFERRKAEFLLMRRIQKESSTRRRWVAMAISTFSWLILWFLGAYVFQKAEEAYQSWSYFDAFYFCFEAWTTIGYGDLAPVSNAGRSFYVFWSLLALPIMTVLISNASNTVVRVVRDITILVGNITILPNDRAFLRNVKCLIRKITFGRLFPDPEPDPSISAACAKDTHEGSIRNMTEFRDSYHHDDSRGLATTSLTAGLVSPFTGPRNTDIPSRSTPNADNGVRELATGIDLQLLLTSEIQTVTSHLQESEPHNYTFDQWVWYLKLLGEDEHNPQTHCRANLANDQPSISQDVSSSDLKWSWIGTQSPLLSGQRESEWILNRLINRLRESLLLAKRLQPLNDNTVPEGTAGATFEDKSTARSELYE</sequence>
<keyword evidence="13" id="KW-1185">Reference proteome</keyword>
<feature type="transmembrane region" description="Helical" evidence="10">
    <location>
        <begin position="365"/>
        <end position="386"/>
    </location>
</feature>
<organism evidence="12 13">
    <name type="scientific">Fusarium redolens</name>
    <dbReference type="NCBI Taxonomy" id="48865"/>
    <lineage>
        <taxon>Eukaryota</taxon>
        <taxon>Fungi</taxon>
        <taxon>Dikarya</taxon>
        <taxon>Ascomycota</taxon>
        <taxon>Pezizomycotina</taxon>
        <taxon>Sordariomycetes</taxon>
        <taxon>Hypocreomycetidae</taxon>
        <taxon>Hypocreales</taxon>
        <taxon>Nectriaceae</taxon>
        <taxon>Fusarium</taxon>
        <taxon>Fusarium redolens species complex</taxon>
    </lineage>
</organism>
<dbReference type="PANTHER" id="PTHR11003:SF342">
    <property type="entry name" value="OUTWARD-RECTIFIER POTASSIUM CHANNEL TOK1"/>
    <property type="match status" value="1"/>
</dbReference>
<accession>A0A9P9KBU2</accession>
<keyword evidence="4 10" id="KW-1133">Transmembrane helix</keyword>
<dbReference type="PRINTS" id="PR01333">
    <property type="entry name" value="2POREKCHANEL"/>
</dbReference>
<evidence type="ECO:0000313" key="12">
    <source>
        <dbReference type="EMBL" id="KAH7247319.1"/>
    </source>
</evidence>
<keyword evidence="6 10" id="KW-0472">Membrane</keyword>
<dbReference type="InterPro" id="IPR013099">
    <property type="entry name" value="K_chnl_dom"/>
</dbReference>
<gene>
    <name evidence="12" type="ORF">BKA55DRAFT_664607</name>
</gene>
<reference evidence="12" key="1">
    <citation type="journal article" date="2021" name="Nat. Commun.">
        <title>Genetic determinants of endophytism in the Arabidopsis root mycobiome.</title>
        <authorList>
            <person name="Mesny F."/>
            <person name="Miyauchi S."/>
            <person name="Thiergart T."/>
            <person name="Pickel B."/>
            <person name="Atanasova L."/>
            <person name="Karlsson M."/>
            <person name="Huettel B."/>
            <person name="Barry K.W."/>
            <person name="Haridas S."/>
            <person name="Chen C."/>
            <person name="Bauer D."/>
            <person name="Andreopoulos W."/>
            <person name="Pangilinan J."/>
            <person name="LaButti K."/>
            <person name="Riley R."/>
            <person name="Lipzen A."/>
            <person name="Clum A."/>
            <person name="Drula E."/>
            <person name="Henrissat B."/>
            <person name="Kohler A."/>
            <person name="Grigoriev I.V."/>
            <person name="Martin F.M."/>
            <person name="Hacquard S."/>
        </authorList>
    </citation>
    <scope>NUCLEOTIDE SEQUENCE</scope>
    <source>
        <strain evidence="12">MPI-CAGE-AT-0023</strain>
    </source>
</reference>
<dbReference type="AlphaFoldDB" id="A0A9P9KBU2"/>
<feature type="transmembrane region" description="Helical" evidence="10">
    <location>
        <begin position="42"/>
        <end position="65"/>
    </location>
</feature>
<dbReference type="EMBL" id="JAGMUX010000010">
    <property type="protein sequence ID" value="KAH7247319.1"/>
    <property type="molecule type" value="Genomic_DNA"/>
</dbReference>
<feature type="region of interest" description="Disordered" evidence="9">
    <location>
        <begin position="541"/>
        <end position="562"/>
    </location>
</feature>
<feature type="domain" description="Potassium channel" evidence="11">
    <location>
        <begin position="214"/>
        <end position="288"/>
    </location>
</feature>
<dbReference type="GO" id="GO:0015271">
    <property type="term" value="F:outward rectifier potassium channel activity"/>
    <property type="evidence" value="ECO:0007669"/>
    <property type="project" value="TreeGrafter"/>
</dbReference>
<feature type="region of interest" description="Disordered" evidence="9">
    <location>
        <begin position="682"/>
        <end position="706"/>
    </location>
</feature>
<dbReference type="GO" id="GO:0030322">
    <property type="term" value="P:stabilization of membrane potential"/>
    <property type="evidence" value="ECO:0007669"/>
    <property type="project" value="TreeGrafter"/>
</dbReference>
<dbReference type="OrthoDB" id="297496at2759"/>
<evidence type="ECO:0000256" key="9">
    <source>
        <dbReference type="SAM" id="MobiDB-lite"/>
    </source>
</evidence>
<feature type="compositionally biased region" description="Basic and acidic residues" evidence="9">
    <location>
        <begin position="7"/>
        <end position="17"/>
    </location>
</feature>
<comment type="caution">
    <text evidence="12">The sequence shown here is derived from an EMBL/GenBank/DDBJ whole genome shotgun (WGS) entry which is preliminary data.</text>
</comment>
<evidence type="ECO:0000256" key="4">
    <source>
        <dbReference type="ARBA" id="ARBA00022989"/>
    </source>
</evidence>
<dbReference type="GO" id="GO:0005886">
    <property type="term" value="C:plasma membrane"/>
    <property type="evidence" value="ECO:0007669"/>
    <property type="project" value="TreeGrafter"/>
</dbReference>
<feature type="region of interest" description="Disordered" evidence="9">
    <location>
        <begin position="1"/>
        <end position="32"/>
    </location>
</feature>
<dbReference type="InterPro" id="IPR003280">
    <property type="entry name" value="2pore_dom_K_chnl"/>
</dbReference>
<feature type="transmembrane region" description="Helical" evidence="10">
    <location>
        <begin position="167"/>
        <end position="196"/>
    </location>
</feature>
<feature type="transmembrane region" description="Helical" evidence="10">
    <location>
        <begin position="93"/>
        <end position="112"/>
    </location>
</feature>